<evidence type="ECO:0000256" key="2">
    <source>
        <dbReference type="ARBA" id="ARBA00022737"/>
    </source>
</evidence>
<dbReference type="PROSITE" id="PS00678">
    <property type="entry name" value="WD_REPEATS_1"/>
    <property type="match status" value="5"/>
</dbReference>
<feature type="repeat" description="WD" evidence="3">
    <location>
        <begin position="769"/>
        <end position="810"/>
    </location>
</feature>
<evidence type="ECO:0000313" key="6">
    <source>
        <dbReference type="Proteomes" id="UP000016930"/>
    </source>
</evidence>
<dbReference type="PROSITE" id="PS50082">
    <property type="entry name" value="WD_REPEATS_2"/>
    <property type="match status" value="6"/>
</dbReference>
<dbReference type="InterPro" id="IPR020472">
    <property type="entry name" value="WD40_PAC1"/>
</dbReference>
<dbReference type="CDD" id="cd00200">
    <property type="entry name" value="WD40"/>
    <property type="match status" value="1"/>
</dbReference>
<dbReference type="EMBL" id="KB445813">
    <property type="protein sequence ID" value="EMD32104.1"/>
    <property type="molecule type" value="Genomic_DNA"/>
</dbReference>
<proteinExistence type="predicted"/>
<feature type="repeat" description="WD" evidence="3">
    <location>
        <begin position="726"/>
        <end position="767"/>
    </location>
</feature>
<dbReference type="HOGENOM" id="CLU_000288_6_0_1"/>
<dbReference type="SUPFAM" id="SSF50978">
    <property type="entry name" value="WD40 repeat-like"/>
    <property type="match status" value="1"/>
</dbReference>
<dbReference type="InterPro" id="IPR036322">
    <property type="entry name" value="WD40_repeat_dom_sf"/>
</dbReference>
<dbReference type="InterPro" id="IPR001680">
    <property type="entry name" value="WD40_rpt"/>
</dbReference>
<dbReference type="InterPro" id="IPR019775">
    <property type="entry name" value="WD40_repeat_CS"/>
</dbReference>
<dbReference type="PROSITE" id="PS50294">
    <property type="entry name" value="WD_REPEATS_REGION"/>
    <property type="match status" value="5"/>
</dbReference>
<dbReference type="Pfam" id="PF24883">
    <property type="entry name" value="NPHP3_N"/>
    <property type="match status" value="1"/>
</dbReference>
<feature type="repeat" description="WD" evidence="3">
    <location>
        <begin position="640"/>
        <end position="681"/>
    </location>
</feature>
<dbReference type="OrthoDB" id="2658414at2759"/>
<gene>
    <name evidence="5" type="ORF">CERSUDRAFT_144261</name>
</gene>
<organism evidence="5 6">
    <name type="scientific">Ceriporiopsis subvermispora (strain B)</name>
    <name type="common">White-rot fungus</name>
    <name type="synonym">Gelatoporia subvermispora</name>
    <dbReference type="NCBI Taxonomy" id="914234"/>
    <lineage>
        <taxon>Eukaryota</taxon>
        <taxon>Fungi</taxon>
        <taxon>Dikarya</taxon>
        <taxon>Basidiomycota</taxon>
        <taxon>Agaricomycotina</taxon>
        <taxon>Agaricomycetes</taxon>
        <taxon>Polyporales</taxon>
        <taxon>Gelatoporiaceae</taxon>
        <taxon>Gelatoporia</taxon>
    </lineage>
</organism>
<dbReference type="Gene3D" id="2.130.10.10">
    <property type="entry name" value="YVTN repeat-like/Quinoprotein amine dehydrogenase"/>
    <property type="match status" value="3"/>
</dbReference>
<dbReference type="InterPro" id="IPR056884">
    <property type="entry name" value="NPHP3-like_N"/>
</dbReference>
<dbReference type="AlphaFoldDB" id="M2P9I3"/>
<evidence type="ECO:0000313" key="5">
    <source>
        <dbReference type="EMBL" id="EMD32104.1"/>
    </source>
</evidence>
<dbReference type="InterPro" id="IPR015943">
    <property type="entry name" value="WD40/YVTN_repeat-like_dom_sf"/>
</dbReference>
<dbReference type="PANTHER" id="PTHR19848">
    <property type="entry name" value="WD40 REPEAT PROTEIN"/>
    <property type="match status" value="1"/>
</dbReference>
<keyword evidence="1 3" id="KW-0853">WD repeat</keyword>
<dbReference type="STRING" id="914234.M2P9I3"/>
<evidence type="ECO:0000256" key="1">
    <source>
        <dbReference type="ARBA" id="ARBA00022574"/>
    </source>
</evidence>
<keyword evidence="2" id="KW-0677">Repeat</keyword>
<feature type="domain" description="Nephrocystin 3-like N-terminal" evidence="4">
    <location>
        <begin position="11"/>
        <end position="165"/>
    </location>
</feature>
<evidence type="ECO:0000256" key="3">
    <source>
        <dbReference type="PROSITE-ProRule" id="PRU00221"/>
    </source>
</evidence>
<dbReference type="InterPro" id="IPR027417">
    <property type="entry name" value="P-loop_NTPase"/>
</dbReference>
<feature type="repeat" description="WD" evidence="3">
    <location>
        <begin position="683"/>
        <end position="724"/>
    </location>
</feature>
<name>M2P9I3_CERS8</name>
<sequence>MPNTRVDLLDNVKMWIHDASGARAFWLYGSSGTGKSAVARSVCGILREVGRLGGSFFCSRGIRDDIKRIVPTLATCLARRDLQYCAALSTILEENPDVAHLEPEAQIKMLLEVPLSSAFGDVASELVFVIDAVDECSDGDATRNMLSAISACSSRMPIKFFITSRPEQRARTQLHSVQPGILQLHDIEEDIIEPDLRLYIVENLKRIRSKWEKADYAFPPEWPSEDDVTSLINSAGNLFIYAFTAIRYIGETTPLERLASLAQLGFIPERPSTKSLDDLYSFILNNAFNLGGSTKYAIREMNRVVAIFLALREPLSVSILSHVIDIPIQHTRRILECFHAVIYTPPQNDSGAVTTLHTSLKDYLTTDGRALKELKISTADGHRDLADVCIQTMASEALHFNVAGCYSSYLPTSEQNLTTISPVLRYSCTRWSEHVASASNISSLLPPLEDVLRRKMLFWIEVVVLVGRARLIQSLEGWATTVVSIASADLTSDLFVSCRDAIELSIPHIYISALQSLGPSSKMAEVFWPQFCNTPKLHVTEIDEGERNNVREEGSHHIAFSVTFSPDGSHIISGLDHGAIQIWSAQSGIAIRAPLQSHSPDRDVKCVSFSPDGARIASCSDDETICISDAKTAERVLEPLRGHTDAIWSVAFSPDGRRIASGSDDTTIRLWDAKTGDTLMEPLLGHIGSVWSVAFSTDGTRIVSGSEDLTIRIWDAETGQAIMDPLKGHTAAIWSVSFSPDGTCLVSGSEDTTIRIWDARTGEAIMSPLEGHTSAVLSVSYSPDATRIVSGSDDRTICIWDATTGDHVVEPLIGHSGSILSVAFSSDGTCVVSGSDDRTIRMWDV</sequence>
<dbReference type="PANTHER" id="PTHR19848:SF8">
    <property type="entry name" value="F-BOX AND WD REPEAT DOMAIN CONTAINING 7"/>
    <property type="match status" value="1"/>
</dbReference>
<keyword evidence="6" id="KW-1185">Reference proteome</keyword>
<accession>M2P9I3</accession>
<protein>
    <recommendedName>
        <fullName evidence="4">Nephrocystin 3-like N-terminal domain-containing protein</fullName>
    </recommendedName>
</protein>
<dbReference type="PRINTS" id="PR00320">
    <property type="entry name" value="GPROTEINBRPT"/>
</dbReference>
<dbReference type="Proteomes" id="UP000016930">
    <property type="component" value="Unassembled WGS sequence"/>
</dbReference>
<feature type="non-terminal residue" evidence="5">
    <location>
        <position position="1"/>
    </location>
</feature>
<feature type="repeat" description="WD" evidence="3">
    <location>
        <begin position="552"/>
        <end position="593"/>
    </location>
</feature>
<reference evidence="5 6" key="1">
    <citation type="journal article" date="2012" name="Proc. Natl. Acad. Sci. U.S.A.">
        <title>Comparative genomics of Ceriporiopsis subvermispora and Phanerochaete chrysosporium provide insight into selective ligninolysis.</title>
        <authorList>
            <person name="Fernandez-Fueyo E."/>
            <person name="Ruiz-Duenas F.J."/>
            <person name="Ferreira P."/>
            <person name="Floudas D."/>
            <person name="Hibbett D.S."/>
            <person name="Canessa P."/>
            <person name="Larrondo L.F."/>
            <person name="James T.Y."/>
            <person name="Seelenfreund D."/>
            <person name="Lobos S."/>
            <person name="Polanco R."/>
            <person name="Tello M."/>
            <person name="Honda Y."/>
            <person name="Watanabe T."/>
            <person name="Watanabe T."/>
            <person name="Ryu J.S."/>
            <person name="Kubicek C.P."/>
            <person name="Schmoll M."/>
            <person name="Gaskell J."/>
            <person name="Hammel K.E."/>
            <person name="St John F.J."/>
            <person name="Vanden Wymelenberg A."/>
            <person name="Sabat G."/>
            <person name="Splinter BonDurant S."/>
            <person name="Syed K."/>
            <person name="Yadav J.S."/>
            <person name="Doddapaneni H."/>
            <person name="Subramanian V."/>
            <person name="Lavin J.L."/>
            <person name="Oguiza J.A."/>
            <person name="Perez G."/>
            <person name="Pisabarro A.G."/>
            <person name="Ramirez L."/>
            <person name="Santoyo F."/>
            <person name="Master E."/>
            <person name="Coutinho P.M."/>
            <person name="Henrissat B."/>
            <person name="Lombard V."/>
            <person name="Magnuson J.K."/>
            <person name="Kuees U."/>
            <person name="Hori C."/>
            <person name="Igarashi K."/>
            <person name="Samejima M."/>
            <person name="Held B.W."/>
            <person name="Barry K.W."/>
            <person name="LaButti K.M."/>
            <person name="Lapidus A."/>
            <person name="Lindquist E.A."/>
            <person name="Lucas S.M."/>
            <person name="Riley R."/>
            <person name="Salamov A.A."/>
            <person name="Hoffmeister D."/>
            <person name="Schwenk D."/>
            <person name="Hadar Y."/>
            <person name="Yarden O."/>
            <person name="de Vries R.P."/>
            <person name="Wiebenga A."/>
            <person name="Stenlid J."/>
            <person name="Eastwood D."/>
            <person name="Grigoriev I.V."/>
            <person name="Berka R.M."/>
            <person name="Blanchette R.A."/>
            <person name="Kersten P."/>
            <person name="Martinez A.T."/>
            <person name="Vicuna R."/>
            <person name="Cullen D."/>
        </authorList>
    </citation>
    <scope>NUCLEOTIDE SEQUENCE [LARGE SCALE GENOMIC DNA]</scope>
    <source>
        <strain evidence="5 6">B</strain>
    </source>
</reference>
<evidence type="ECO:0000259" key="4">
    <source>
        <dbReference type="Pfam" id="PF24883"/>
    </source>
</evidence>
<feature type="repeat" description="WD" evidence="3">
    <location>
        <begin position="812"/>
        <end position="845"/>
    </location>
</feature>
<dbReference type="Pfam" id="PF00400">
    <property type="entry name" value="WD40"/>
    <property type="match status" value="7"/>
</dbReference>
<dbReference type="Gene3D" id="3.40.50.300">
    <property type="entry name" value="P-loop containing nucleotide triphosphate hydrolases"/>
    <property type="match status" value="1"/>
</dbReference>
<dbReference type="SMART" id="SM00320">
    <property type="entry name" value="WD40"/>
    <property type="match status" value="7"/>
</dbReference>
<dbReference type="SUPFAM" id="SSF52540">
    <property type="entry name" value="P-loop containing nucleoside triphosphate hydrolases"/>
    <property type="match status" value="1"/>
</dbReference>